<accession>I4C0K9</accession>
<proteinExistence type="inferred from homology"/>
<gene>
    <name evidence="6" type="ordered locus">Desti_0363</name>
</gene>
<feature type="modified residue" description="N6-(pyridoxal phosphate)lysine" evidence="2 3">
    <location>
        <position position="34"/>
    </location>
</feature>
<comment type="function">
    <text evidence="2">Pyridoxal 5'-phosphate (PLP)-binding protein, which is involved in PLP homeostasis.</text>
</comment>
<dbReference type="FunFam" id="3.20.20.10:FF:000018">
    <property type="entry name" value="Pyridoxal phosphate homeostasis protein"/>
    <property type="match status" value="1"/>
</dbReference>
<comment type="cofactor">
    <cofactor evidence="3">
        <name>pyridoxal 5'-phosphate</name>
        <dbReference type="ChEBI" id="CHEBI:597326"/>
    </cofactor>
</comment>
<name>I4C0K9_DESTA</name>
<dbReference type="Pfam" id="PF01168">
    <property type="entry name" value="Ala_racemase_N"/>
    <property type="match status" value="1"/>
</dbReference>
<dbReference type="KEGG" id="dti:Desti_0363"/>
<evidence type="ECO:0000256" key="4">
    <source>
        <dbReference type="RuleBase" id="RU004514"/>
    </source>
</evidence>
<keyword evidence="7" id="KW-1185">Reference proteome</keyword>
<dbReference type="CDD" id="cd00635">
    <property type="entry name" value="PLPDE_III_YBL036c_like"/>
    <property type="match status" value="1"/>
</dbReference>
<dbReference type="SUPFAM" id="SSF51419">
    <property type="entry name" value="PLP-binding barrel"/>
    <property type="match status" value="1"/>
</dbReference>
<dbReference type="HAMAP" id="MF_02087">
    <property type="entry name" value="PLP_homeostasis"/>
    <property type="match status" value="1"/>
</dbReference>
<reference evidence="7" key="1">
    <citation type="submission" date="2012-06" db="EMBL/GenBank/DDBJ databases">
        <title>Complete sequence of chromosome of Desulfomonile tiedjei DSM 6799.</title>
        <authorList>
            <person name="Lucas S."/>
            <person name="Copeland A."/>
            <person name="Lapidus A."/>
            <person name="Glavina del Rio T."/>
            <person name="Dalin E."/>
            <person name="Tice H."/>
            <person name="Bruce D."/>
            <person name="Goodwin L."/>
            <person name="Pitluck S."/>
            <person name="Peters L."/>
            <person name="Ovchinnikova G."/>
            <person name="Zeytun A."/>
            <person name="Lu M."/>
            <person name="Kyrpides N."/>
            <person name="Mavromatis K."/>
            <person name="Ivanova N."/>
            <person name="Brettin T."/>
            <person name="Detter J.C."/>
            <person name="Han C."/>
            <person name="Larimer F."/>
            <person name="Land M."/>
            <person name="Hauser L."/>
            <person name="Markowitz V."/>
            <person name="Cheng J.-F."/>
            <person name="Hugenholtz P."/>
            <person name="Woyke T."/>
            <person name="Wu D."/>
            <person name="Spring S."/>
            <person name="Schroeder M."/>
            <person name="Brambilla E."/>
            <person name="Klenk H.-P."/>
            <person name="Eisen J.A."/>
        </authorList>
    </citation>
    <scope>NUCLEOTIDE SEQUENCE [LARGE SCALE GENOMIC DNA]</scope>
    <source>
        <strain evidence="7">ATCC 49306 / DSM 6799 / DCB-1</strain>
    </source>
</reference>
<evidence type="ECO:0000313" key="7">
    <source>
        <dbReference type="Proteomes" id="UP000006055"/>
    </source>
</evidence>
<dbReference type="EMBL" id="CP003360">
    <property type="protein sequence ID" value="AFM23100.1"/>
    <property type="molecule type" value="Genomic_DNA"/>
</dbReference>
<dbReference type="PANTHER" id="PTHR10146">
    <property type="entry name" value="PROLINE SYNTHETASE CO-TRANSCRIBED BACTERIAL HOMOLOG PROTEIN"/>
    <property type="match status" value="1"/>
</dbReference>
<evidence type="ECO:0000256" key="1">
    <source>
        <dbReference type="ARBA" id="ARBA00022898"/>
    </source>
</evidence>
<organism evidence="6 7">
    <name type="scientific">Desulfomonile tiedjei (strain ATCC 49306 / DSM 6799 / DCB-1)</name>
    <dbReference type="NCBI Taxonomy" id="706587"/>
    <lineage>
        <taxon>Bacteria</taxon>
        <taxon>Pseudomonadati</taxon>
        <taxon>Thermodesulfobacteriota</taxon>
        <taxon>Desulfomonilia</taxon>
        <taxon>Desulfomonilales</taxon>
        <taxon>Desulfomonilaceae</taxon>
        <taxon>Desulfomonile</taxon>
    </lineage>
</organism>
<dbReference type="RefSeq" id="WP_014808259.1">
    <property type="nucleotide sequence ID" value="NC_018025.1"/>
</dbReference>
<dbReference type="AlphaFoldDB" id="I4C0K9"/>
<dbReference type="InterPro" id="IPR029066">
    <property type="entry name" value="PLP-binding_barrel"/>
</dbReference>
<evidence type="ECO:0000256" key="3">
    <source>
        <dbReference type="PIRSR" id="PIRSR004848-1"/>
    </source>
</evidence>
<keyword evidence="1 2" id="KW-0663">Pyridoxal phosphate</keyword>
<dbReference type="OrthoDB" id="9804072at2"/>
<dbReference type="InterPro" id="IPR001608">
    <property type="entry name" value="Ala_racemase_N"/>
</dbReference>
<feature type="domain" description="Alanine racemase N-terminal" evidence="5">
    <location>
        <begin position="8"/>
        <end position="227"/>
    </location>
</feature>
<sequence>MIADNLRSINERIVRAACRVGRDPNEIRIVAAAKGQNPQAIREAVQAGITIIGHNYLQEALQVKDALANETVEHHMIGHLQRNKAGKAADIFETVQTVDNERVAAALNTRCQDNGRRMGVLIQVNLAREPQKSGLPEEQVAPLADYILKLPRLELKGLMTMPPFFDDPERARPYFAGLRELRERLERDGVLSPDMKELSMGMTGDFETAVEEGATLVRIGTAIFGERQ</sequence>
<evidence type="ECO:0000259" key="5">
    <source>
        <dbReference type="Pfam" id="PF01168"/>
    </source>
</evidence>
<dbReference type="eggNOG" id="COG0325">
    <property type="taxonomic scope" value="Bacteria"/>
</dbReference>
<dbReference type="InterPro" id="IPR011078">
    <property type="entry name" value="PyrdxlP_homeostasis"/>
</dbReference>
<dbReference type="Proteomes" id="UP000006055">
    <property type="component" value="Chromosome"/>
</dbReference>
<dbReference type="HOGENOM" id="CLU_059988_1_0_7"/>
<dbReference type="PATRIC" id="fig|706587.4.peg.411"/>
<dbReference type="STRING" id="706587.Desti_0363"/>
<dbReference type="NCBIfam" id="TIGR00044">
    <property type="entry name" value="YggS family pyridoxal phosphate-dependent enzyme"/>
    <property type="match status" value="1"/>
</dbReference>
<comment type="similarity">
    <text evidence="2 4">Belongs to the pyridoxal phosphate-binding protein YggS/PROSC family.</text>
</comment>
<dbReference type="PANTHER" id="PTHR10146:SF14">
    <property type="entry name" value="PYRIDOXAL PHOSPHATE HOMEOSTASIS PROTEIN"/>
    <property type="match status" value="1"/>
</dbReference>
<dbReference type="PIRSF" id="PIRSF004848">
    <property type="entry name" value="YBL036c_PLPDEIII"/>
    <property type="match status" value="1"/>
</dbReference>
<dbReference type="Gene3D" id="3.20.20.10">
    <property type="entry name" value="Alanine racemase"/>
    <property type="match status" value="1"/>
</dbReference>
<dbReference type="GO" id="GO:0030170">
    <property type="term" value="F:pyridoxal phosphate binding"/>
    <property type="evidence" value="ECO:0007669"/>
    <property type="project" value="UniProtKB-UniRule"/>
</dbReference>
<evidence type="ECO:0000256" key="2">
    <source>
        <dbReference type="HAMAP-Rule" id="MF_02087"/>
    </source>
</evidence>
<protein>
    <recommendedName>
        <fullName evidence="2">Pyridoxal phosphate homeostasis protein</fullName>
        <shortName evidence="2">PLP homeostasis protein</shortName>
    </recommendedName>
</protein>
<evidence type="ECO:0000313" key="6">
    <source>
        <dbReference type="EMBL" id="AFM23100.1"/>
    </source>
</evidence>